<protein>
    <submittedName>
        <fullName evidence="2">Uncharacterized protein</fullName>
    </submittedName>
</protein>
<dbReference type="EMBL" id="GEZM01101233">
    <property type="protein sequence ID" value="JAV52723.1"/>
    <property type="molecule type" value="Transcribed_RNA"/>
</dbReference>
<proteinExistence type="predicted"/>
<evidence type="ECO:0000256" key="1">
    <source>
        <dbReference type="SAM" id="MobiDB-lite"/>
    </source>
</evidence>
<accession>A0A1Y1JUE6</accession>
<dbReference type="AlphaFoldDB" id="A0A1Y1JUE6"/>
<sequence length="139" mass="16152">MCTVDLGLCASRNVGPVSQFVYQSIFHDFEPAFAFYRPKKDQCSVCNAFKEAKEKDPLREGHEKHKRAEKQSMDMKEMDKRIASAELGKTFRTITFDMQAILPVSFAGDSQIILQKSSECLQFYNLRWIYTRWLLLRLG</sequence>
<feature type="region of interest" description="Disordered" evidence="1">
    <location>
        <begin position="55"/>
        <end position="76"/>
    </location>
</feature>
<name>A0A1Y1JUE6_PHOPY</name>
<evidence type="ECO:0000313" key="2">
    <source>
        <dbReference type="EMBL" id="JAV52723.1"/>
    </source>
</evidence>
<organism evidence="2">
    <name type="scientific">Photinus pyralis</name>
    <name type="common">Common eastern firefly</name>
    <name type="synonym">Lampyris pyralis</name>
    <dbReference type="NCBI Taxonomy" id="7054"/>
    <lineage>
        <taxon>Eukaryota</taxon>
        <taxon>Metazoa</taxon>
        <taxon>Ecdysozoa</taxon>
        <taxon>Arthropoda</taxon>
        <taxon>Hexapoda</taxon>
        <taxon>Insecta</taxon>
        <taxon>Pterygota</taxon>
        <taxon>Neoptera</taxon>
        <taxon>Endopterygota</taxon>
        <taxon>Coleoptera</taxon>
        <taxon>Polyphaga</taxon>
        <taxon>Elateriformia</taxon>
        <taxon>Elateroidea</taxon>
        <taxon>Lampyridae</taxon>
        <taxon>Lampyrinae</taxon>
        <taxon>Photinus</taxon>
    </lineage>
</organism>
<reference evidence="2" key="1">
    <citation type="journal article" date="2016" name="Sci. Rep.">
        <title>Molecular characterization of firefly nuptial gifts: a multi-omics approach sheds light on postcopulatory sexual selection.</title>
        <authorList>
            <person name="Al-Wathiqui N."/>
            <person name="Fallon T.R."/>
            <person name="South A."/>
            <person name="Weng J.K."/>
            <person name="Lewis S.M."/>
        </authorList>
    </citation>
    <scope>NUCLEOTIDE SEQUENCE</scope>
</reference>